<sequence>MISGFGWYGGLIFMSAGIWNTYGFELSDVYFIPPLNTP</sequence>
<dbReference type="Proteomes" id="UP000011135">
    <property type="component" value="Unassembled WGS sequence"/>
</dbReference>
<dbReference type="AlphaFoldDB" id="L8JY02"/>
<gene>
    <name evidence="1" type="ORF">C900_02059</name>
</gene>
<accession>L8JY02</accession>
<organism evidence="1 2">
    <name type="scientific">Fulvivirga imtechensis AK7</name>
    <dbReference type="NCBI Taxonomy" id="1237149"/>
    <lineage>
        <taxon>Bacteria</taxon>
        <taxon>Pseudomonadati</taxon>
        <taxon>Bacteroidota</taxon>
        <taxon>Cytophagia</taxon>
        <taxon>Cytophagales</taxon>
        <taxon>Fulvivirgaceae</taxon>
        <taxon>Fulvivirga</taxon>
    </lineage>
</organism>
<evidence type="ECO:0000313" key="2">
    <source>
        <dbReference type="Proteomes" id="UP000011135"/>
    </source>
</evidence>
<proteinExistence type="predicted"/>
<dbReference type="EMBL" id="AMZN01000003">
    <property type="protein sequence ID" value="ELR73655.1"/>
    <property type="molecule type" value="Genomic_DNA"/>
</dbReference>
<keyword evidence="2" id="KW-1185">Reference proteome</keyword>
<protein>
    <submittedName>
        <fullName evidence="1">Uncharacterized protein</fullName>
    </submittedName>
</protein>
<evidence type="ECO:0000313" key="1">
    <source>
        <dbReference type="EMBL" id="ELR73655.1"/>
    </source>
</evidence>
<name>L8JY02_9BACT</name>
<reference evidence="1 2" key="1">
    <citation type="submission" date="2012-12" db="EMBL/GenBank/DDBJ databases">
        <title>Genome assembly of Fulvivirga imtechensis AK7.</title>
        <authorList>
            <person name="Nupur N."/>
            <person name="Khatri I."/>
            <person name="Kumar R."/>
            <person name="Subramanian S."/>
            <person name="Pinnaka A."/>
        </authorList>
    </citation>
    <scope>NUCLEOTIDE SEQUENCE [LARGE SCALE GENOMIC DNA]</scope>
    <source>
        <strain evidence="1 2">AK7</strain>
    </source>
</reference>
<comment type="caution">
    <text evidence="1">The sequence shown here is derived from an EMBL/GenBank/DDBJ whole genome shotgun (WGS) entry which is preliminary data.</text>
</comment>